<feature type="compositionally biased region" description="Low complexity" evidence="2">
    <location>
        <begin position="1242"/>
        <end position="1256"/>
    </location>
</feature>
<feature type="compositionally biased region" description="Basic and acidic residues" evidence="2">
    <location>
        <begin position="978"/>
        <end position="992"/>
    </location>
</feature>
<sequence length="1262" mass="138320">MISIVHIYNRWRNSEIRCYVNGQLVSYGDMAWHVNTNDSYDKCFLGSSETADANRVFCGQLGAIYVFSEALNPAQIFAIHQLGPGYKSTFKFKSESDIHLAEHHKQVLYDGKLASSISFTYNAKATDAQLCLESSPRENPSIFVHSPHALMLQDVKAIVTHSIHSAIHSIGGIQVLFPLFAQLDYKQLNDSSVDTTVCATLLAFLVELLKSSVAMQEQMLGGKGFLVIGYLLEKSSRVHITRAVLEQFLSFAKYLDGLPHGAPLLKQLCDHVLFNAAIWIHTPAKVQLSLYTYLSSEFIGTATIYTTIRRVGTVLQLMHTLKYYYWAINPLECSGITPKGLDGPRPSQKEIISLRAFMLLFLKQLILKDRGVKEDELQSILNYLLTMHEDENIHDVLQLLVALMSEHPASMIPAFDQRNGIRVICKLLASKSESIRVQALKVLGYFLKHLGHKRKVEIMHTHSLFTLLGERLMMHTNTVSITTYNTLYEILTEQVCTQVVHKPHPEPDSTVKIQNPMILKVVATLLKNSTPSGELMEVRRLFLSDMIKLFSNSRENRRCLLQCSVWQDWMFSLGYINPKNPEEQKITEMVYNIFRILLYHAIKYEWGGWRVWVDTLSIAHSKVTYEAHKEYLAKMYEEYQRQEEENMKKGKKGSVSTISGLSATPAPVVNGNLEIDDNSQTQTPESEAEYSEGAGGDSRNLLAEGAVKRPNGEALTPGEQNAGPGVRVEVHDLLVDIKAEKVEATEVKLDDLDLSPEGLGGSVGGGGGGGMENGPLVEVDSLLDSAYCAVVQNLNGNLASKDDTPGSGVGIGPSLGLSGVSLEDDGNMGPLITLADEKDSVPSNNGFLFSKVDEKLLPALAATDPLVLPSPDQPTPSGPVPAHTTTSASDDLSLLAHMTSCSSDLQTQSHASGELPEDGPFKIQSPLADISSIAEAESQTQIQGASRPDFQEGEGAAMAEGEAAGLKTSGDTASTTSDTERSDDGKDKDTKKIQTTATTQALHGRTAAQLERDLRVDLGFRGMPMTEEQRRQFSPGPRTTMFRIPEFKWSPMHQRLLTDLLFALETDVHVWRSHSTKSVMDFVNSNENIIFVHNTIHLISQMVDNIIIACGGILPLLSAATSPSSSKSSANTKAGGARPQRGSKGEEVTPVPGGGGAGGETELENIEATQGMSSETAVTFLSRLMAMVDVLVFASSLNFSEIEAEKNMSSGGLMRQCLRLVCCVAVRNCLECRQRQRERSCKSSLTSSKSQDSLHSASTTSK</sequence>
<comment type="caution">
    <text evidence="4">The sequence shown here is derived from an EMBL/GenBank/DDBJ whole genome shotgun (WGS) entry which is preliminary data.</text>
</comment>
<dbReference type="InterPro" id="IPR011989">
    <property type="entry name" value="ARM-like"/>
</dbReference>
<feature type="non-terminal residue" evidence="4">
    <location>
        <position position="1262"/>
    </location>
</feature>
<feature type="region of interest" description="Disordered" evidence="2">
    <location>
        <begin position="644"/>
        <end position="699"/>
    </location>
</feature>
<dbReference type="PANTHER" id="PTHR13743">
    <property type="entry name" value="BEIGE/BEACH-RELATED"/>
    <property type="match status" value="1"/>
</dbReference>
<accession>A0AAD3M2P0</accession>
<feature type="compositionally biased region" description="Polar residues" evidence="2">
    <location>
        <begin position="901"/>
        <end position="911"/>
    </location>
</feature>
<feature type="compositionally biased region" description="Low complexity" evidence="2">
    <location>
        <begin position="1123"/>
        <end position="1137"/>
    </location>
</feature>
<dbReference type="InterPro" id="IPR013320">
    <property type="entry name" value="ConA-like_dom_sf"/>
</dbReference>
<dbReference type="Proteomes" id="UP001279410">
    <property type="component" value="Unassembled WGS sequence"/>
</dbReference>
<dbReference type="SUPFAM" id="SSF48371">
    <property type="entry name" value="ARM repeat"/>
    <property type="match status" value="1"/>
</dbReference>
<feature type="domain" description="DUF4704" evidence="3">
    <location>
        <begin position="142"/>
        <end position="621"/>
    </location>
</feature>
<evidence type="ECO:0000313" key="4">
    <source>
        <dbReference type="EMBL" id="GLD46525.1"/>
    </source>
</evidence>
<name>A0AAD3M2P0_LATJO</name>
<dbReference type="GO" id="GO:0016020">
    <property type="term" value="C:membrane"/>
    <property type="evidence" value="ECO:0007669"/>
    <property type="project" value="TreeGrafter"/>
</dbReference>
<dbReference type="InterPro" id="IPR031570">
    <property type="entry name" value="NBEA/BDCP_DUF4704"/>
</dbReference>
<protein>
    <submittedName>
        <fullName evidence="4">Neurobeachin-like isoform X1</fullName>
    </submittedName>
</protein>
<evidence type="ECO:0000313" key="5">
    <source>
        <dbReference type="Proteomes" id="UP001279410"/>
    </source>
</evidence>
<keyword evidence="5" id="KW-1185">Reference proteome</keyword>
<dbReference type="GO" id="GO:0008104">
    <property type="term" value="P:intracellular protein localization"/>
    <property type="evidence" value="ECO:0007669"/>
    <property type="project" value="TreeGrafter"/>
</dbReference>
<gene>
    <name evidence="4" type="ORF">AKAME5_000087700</name>
</gene>
<dbReference type="Gene3D" id="1.25.10.10">
    <property type="entry name" value="Leucine-rich Repeat Variant"/>
    <property type="match status" value="1"/>
</dbReference>
<feature type="compositionally biased region" description="Low complexity" evidence="2">
    <location>
        <begin position="953"/>
        <end position="977"/>
    </location>
</feature>
<feature type="region of interest" description="Disordered" evidence="2">
    <location>
        <begin position="1123"/>
        <end position="1161"/>
    </location>
</feature>
<feature type="region of interest" description="Disordered" evidence="2">
    <location>
        <begin position="865"/>
        <end position="887"/>
    </location>
</feature>
<dbReference type="GO" id="GO:0005829">
    <property type="term" value="C:cytosol"/>
    <property type="evidence" value="ECO:0007669"/>
    <property type="project" value="TreeGrafter"/>
</dbReference>
<reference evidence="4" key="1">
    <citation type="submission" date="2022-08" db="EMBL/GenBank/DDBJ databases">
        <title>Genome sequencing of akame (Lates japonicus).</title>
        <authorList>
            <person name="Hashiguchi Y."/>
            <person name="Takahashi H."/>
        </authorList>
    </citation>
    <scope>NUCLEOTIDE SEQUENCE</scope>
    <source>
        <strain evidence="4">Kochi</strain>
    </source>
</reference>
<dbReference type="InterPro" id="IPR050865">
    <property type="entry name" value="BEACH_Domain"/>
</dbReference>
<proteinExistence type="predicted"/>
<dbReference type="Gene3D" id="2.60.120.200">
    <property type="match status" value="1"/>
</dbReference>
<feature type="region of interest" description="Disordered" evidence="2">
    <location>
        <begin position="1241"/>
        <end position="1262"/>
    </location>
</feature>
<evidence type="ECO:0000256" key="1">
    <source>
        <dbReference type="ARBA" id="ARBA00022574"/>
    </source>
</evidence>
<dbReference type="SUPFAM" id="SSF49899">
    <property type="entry name" value="Concanavalin A-like lectins/glucanases"/>
    <property type="match status" value="1"/>
</dbReference>
<dbReference type="EMBL" id="BRZM01000002">
    <property type="protein sequence ID" value="GLD46525.1"/>
    <property type="molecule type" value="Genomic_DNA"/>
</dbReference>
<feature type="region of interest" description="Disordered" evidence="2">
    <location>
        <begin position="901"/>
        <end position="993"/>
    </location>
</feature>
<dbReference type="PANTHER" id="PTHR13743:SF62">
    <property type="entry name" value="NEUROBEACHIN"/>
    <property type="match status" value="1"/>
</dbReference>
<organism evidence="4 5">
    <name type="scientific">Lates japonicus</name>
    <name type="common">Japanese lates</name>
    <dbReference type="NCBI Taxonomy" id="270547"/>
    <lineage>
        <taxon>Eukaryota</taxon>
        <taxon>Metazoa</taxon>
        <taxon>Chordata</taxon>
        <taxon>Craniata</taxon>
        <taxon>Vertebrata</taxon>
        <taxon>Euteleostomi</taxon>
        <taxon>Actinopterygii</taxon>
        <taxon>Neopterygii</taxon>
        <taxon>Teleostei</taxon>
        <taxon>Neoteleostei</taxon>
        <taxon>Acanthomorphata</taxon>
        <taxon>Carangaria</taxon>
        <taxon>Carangaria incertae sedis</taxon>
        <taxon>Centropomidae</taxon>
        <taxon>Lates</taxon>
    </lineage>
</organism>
<keyword evidence="1" id="KW-0853">WD repeat</keyword>
<dbReference type="Pfam" id="PF15787">
    <property type="entry name" value="DUF4704"/>
    <property type="match status" value="1"/>
</dbReference>
<dbReference type="InterPro" id="IPR016024">
    <property type="entry name" value="ARM-type_fold"/>
</dbReference>
<evidence type="ECO:0000259" key="3">
    <source>
        <dbReference type="Pfam" id="PF15787"/>
    </source>
</evidence>
<evidence type="ECO:0000256" key="2">
    <source>
        <dbReference type="SAM" id="MobiDB-lite"/>
    </source>
</evidence>
<dbReference type="AlphaFoldDB" id="A0AAD3M2P0"/>
<dbReference type="GO" id="GO:0019901">
    <property type="term" value="F:protein kinase binding"/>
    <property type="evidence" value="ECO:0007669"/>
    <property type="project" value="TreeGrafter"/>
</dbReference>